<dbReference type="GO" id="GO:0000793">
    <property type="term" value="C:condensed chromosome"/>
    <property type="evidence" value="ECO:0007669"/>
    <property type="project" value="TreeGrafter"/>
</dbReference>
<evidence type="ECO:0000313" key="1">
    <source>
        <dbReference type="EMBL" id="QQP57716.1"/>
    </source>
</evidence>
<dbReference type="AlphaFoldDB" id="A0A7T8KKW3"/>
<dbReference type="Gene3D" id="3.30.420.10">
    <property type="entry name" value="Ribonuclease H-like superfamily/Ribonuclease H"/>
    <property type="match status" value="1"/>
</dbReference>
<name>A0A7T8KKW3_CALRO</name>
<dbReference type="GO" id="GO:0015074">
    <property type="term" value="P:DNA integration"/>
    <property type="evidence" value="ECO:0007669"/>
    <property type="project" value="TreeGrafter"/>
</dbReference>
<dbReference type="OrthoDB" id="6377111at2759"/>
<dbReference type="GO" id="GO:0042800">
    <property type="term" value="F:histone H3K4 methyltransferase activity"/>
    <property type="evidence" value="ECO:0007669"/>
    <property type="project" value="TreeGrafter"/>
</dbReference>
<dbReference type="GO" id="GO:0000014">
    <property type="term" value="F:single-stranded DNA endodeoxyribonuclease activity"/>
    <property type="evidence" value="ECO:0007669"/>
    <property type="project" value="TreeGrafter"/>
</dbReference>
<dbReference type="GO" id="GO:0003697">
    <property type="term" value="F:single-stranded DNA binding"/>
    <property type="evidence" value="ECO:0007669"/>
    <property type="project" value="TreeGrafter"/>
</dbReference>
<protein>
    <submittedName>
        <fullName evidence="1">DD34D transposase</fullName>
    </submittedName>
</protein>
<keyword evidence="2" id="KW-1185">Reference proteome</keyword>
<dbReference type="GO" id="GO:0000729">
    <property type="term" value="P:DNA double-strand break processing"/>
    <property type="evidence" value="ECO:0007669"/>
    <property type="project" value="TreeGrafter"/>
</dbReference>
<feature type="non-terminal residue" evidence="1">
    <location>
        <position position="1"/>
    </location>
</feature>
<dbReference type="GO" id="GO:0003690">
    <property type="term" value="F:double-stranded DNA binding"/>
    <property type="evidence" value="ECO:0007669"/>
    <property type="project" value="TreeGrafter"/>
</dbReference>
<proteinExistence type="predicted"/>
<dbReference type="EMBL" id="CP045891">
    <property type="protein sequence ID" value="QQP57716.1"/>
    <property type="molecule type" value="Genomic_DNA"/>
</dbReference>
<dbReference type="PANTHER" id="PTHR46060:SF2">
    <property type="entry name" value="HISTONE-LYSINE N-METHYLTRANSFERASE SETMAR"/>
    <property type="match status" value="1"/>
</dbReference>
<dbReference type="GO" id="GO:0035861">
    <property type="term" value="C:site of double-strand break"/>
    <property type="evidence" value="ECO:0007669"/>
    <property type="project" value="TreeGrafter"/>
</dbReference>
<dbReference type="GO" id="GO:0046975">
    <property type="term" value="F:histone H3K36 methyltransferase activity"/>
    <property type="evidence" value="ECO:0007669"/>
    <property type="project" value="TreeGrafter"/>
</dbReference>
<reference evidence="2" key="1">
    <citation type="submission" date="2021-01" db="EMBL/GenBank/DDBJ databases">
        <title>Caligus Genome Assembly.</title>
        <authorList>
            <person name="Gallardo-Escarate C."/>
        </authorList>
    </citation>
    <scope>NUCLEOTIDE SEQUENCE [LARGE SCALE GENOMIC DNA]</scope>
</reference>
<dbReference type="GO" id="GO:0031297">
    <property type="term" value="P:replication fork processing"/>
    <property type="evidence" value="ECO:0007669"/>
    <property type="project" value="TreeGrafter"/>
</dbReference>
<dbReference type="GO" id="GO:0005634">
    <property type="term" value="C:nucleus"/>
    <property type="evidence" value="ECO:0007669"/>
    <property type="project" value="TreeGrafter"/>
</dbReference>
<dbReference type="GO" id="GO:0044547">
    <property type="term" value="F:DNA topoisomerase binding"/>
    <property type="evidence" value="ECO:0007669"/>
    <property type="project" value="TreeGrafter"/>
</dbReference>
<dbReference type="InterPro" id="IPR052709">
    <property type="entry name" value="Transposase-MT_Hybrid"/>
</dbReference>
<dbReference type="PANTHER" id="PTHR46060">
    <property type="entry name" value="MARINER MOS1 TRANSPOSASE-LIKE PROTEIN"/>
    <property type="match status" value="1"/>
</dbReference>
<gene>
    <name evidence="1" type="ORF">FKW44_002797</name>
</gene>
<feature type="non-terminal residue" evidence="1">
    <location>
        <position position="54"/>
    </location>
</feature>
<sequence>FHQDNARPHTLSITRQKLRKLGWVVLSHPPYSPDIVPSDYQLFLSIGECPWWCK</sequence>
<organism evidence="1 2">
    <name type="scientific">Caligus rogercresseyi</name>
    <name type="common">Sea louse</name>
    <dbReference type="NCBI Taxonomy" id="217165"/>
    <lineage>
        <taxon>Eukaryota</taxon>
        <taxon>Metazoa</taxon>
        <taxon>Ecdysozoa</taxon>
        <taxon>Arthropoda</taxon>
        <taxon>Crustacea</taxon>
        <taxon>Multicrustacea</taxon>
        <taxon>Hexanauplia</taxon>
        <taxon>Copepoda</taxon>
        <taxon>Siphonostomatoida</taxon>
        <taxon>Caligidae</taxon>
        <taxon>Caligus</taxon>
    </lineage>
</organism>
<dbReference type="InterPro" id="IPR036397">
    <property type="entry name" value="RNaseH_sf"/>
</dbReference>
<dbReference type="GO" id="GO:0006303">
    <property type="term" value="P:double-strand break repair via nonhomologous end joining"/>
    <property type="evidence" value="ECO:0007669"/>
    <property type="project" value="TreeGrafter"/>
</dbReference>
<evidence type="ECO:0000313" key="2">
    <source>
        <dbReference type="Proteomes" id="UP000595437"/>
    </source>
</evidence>
<accession>A0A7T8KKW3</accession>
<dbReference type="Proteomes" id="UP000595437">
    <property type="component" value="Chromosome 2"/>
</dbReference>
<dbReference type="GO" id="GO:0044774">
    <property type="term" value="P:mitotic DNA integrity checkpoint signaling"/>
    <property type="evidence" value="ECO:0007669"/>
    <property type="project" value="TreeGrafter"/>
</dbReference>